<dbReference type="InterPro" id="IPR052847">
    <property type="entry name" value="Ext_Synaptotagmin/KAHRP-like"/>
</dbReference>
<dbReference type="AlphaFoldDB" id="A0A8S9JZY7"/>
<gene>
    <name evidence="2" type="ORF">F2Q70_00037326</name>
</gene>
<reference evidence="2" key="1">
    <citation type="submission" date="2019-12" db="EMBL/GenBank/DDBJ databases">
        <title>Genome sequencing and annotation of Brassica cretica.</title>
        <authorList>
            <person name="Studholme D.J."/>
            <person name="Sarris P.F."/>
        </authorList>
    </citation>
    <scope>NUCLEOTIDE SEQUENCE</scope>
    <source>
        <strain evidence="2">PFS-102/07</strain>
        <tissue evidence="2">Leaf</tissue>
    </source>
</reference>
<keyword evidence="1" id="KW-1133">Transmembrane helix</keyword>
<evidence type="ECO:0008006" key="3">
    <source>
        <dbReference type="Google" id="ProtNLM"/>
    </source>
</evidence>
<dbReference type="PANTHER" id="PTHR47042:SF3">
    <property type="entry name" value="CALCIUM-DEPENDENT LIPID-BINDING (CALB DOMAIN) FAMILY PROTEIN"/>
    <property type="match status" value="1"/>
</dbReference>
<keyword evidence="1" id="KW-0812">Transmembrane</keyword>
<name>A0A8S9JZY7_BRACR</name>
<sequence>MECSVFHHVLIVLMLLWLLSYLNRSHALFYFLALVYLYLVHERYVMRLRKKFQFEERKQANQKRVLSDSESVRWLNHAVEKIWPICMEQIASQKILRPIIPWFLDKYRPWTAVKHYTPFVS</sequence>
<evidence type="ECO:0000256" key="1">
    <source>
        <dbReference type="SAM" id="Phobius"/>
    </source>
</evidence>
<keyword evidence="1" id="KW-0472">Membrane</keyword>
<evidence type="ECO:0000313" key="2">
    <source>
        <dbReference type="EMBL" id="KAF2587665.1"/>
    </source>
</evidence>
<proteinExistence type="predicted"/>
<dbReference type="PANTHER" id="PTHR47042">
    <property type="entry name" value="C2 DOMAIN-CONTAINING PROTEIN-LIKE"/>
    <property type="match status" value="1"/>
</dbReference>
<feature type="transmembrane region" description="Helical" evidence="1">
    <location>
        <begin position="5"/>
        <end position="22"/>
    </location>
</feature>
<protein>
    <recommendedName>
        <fullName evidence="3">SMP-LTD domain-containing protein</fullName>
    </recommendedName>
</protein>
<comment type="caution">
    <text evidence="2">The sequence shown here is derived from an EMBL/GenBank/DDBJ whole genome shotgun (WGS) entry which is preliminary data.</text>
</comment>
<feature type="transmembrane region" description="Helical" evidence="1">
    <location>
        <begin position="28"/>
        <end position="45"/>
    </location>
</feature>
<accession>A0A8S9JZY7</accession>
<dbReference type="EMBL" id="QGKY02000246">
    <property type="protein sequence ID" value="KAF2587665.1"/>
    <property type="molecule type" value="Genomic_DNA"/>
</dbReference>
<organism evidence="2">
    <name type="scientific">Brassica cretica</name>
    <name type="common">Mustard</name>
    <dbReference type="NCBI Taxonomy" id="69181"/>
    <lineage>
        <taxon>Eukaryota</taxon>
        <taxon>Viridiplantae</taxon>
        <taxon>Streptophyta</taxon>
        <taxon>Embryophyta</taxon>
        <taxon>Tracheophyta</taxon>
        <taxon>Spermatophyta</taxon>
        <taxon>Magnoliopsida</taxon>
        <taxon>eudicotyledons</taxon>
        <taxon>Gunneridae</taxon>
        <taxon>Pentapetalae</taxon>
        <taxon>rosids</taxon>
        <taxon>malvids</taxon>
        <taxon>Brassicales</taxon>
        <taxon>Brassicaceae</taxon>
        <taxon>Brassiceae</taxon>
        <taxon>Brassica</taxon>
    </lineage>
</organism>